<protein>
    <submittedName>
        <fullName evidence="1">Uncharacterized protein</fullName>
    </submittedName>
</protein>
<dbReference type="Proteomes" id="UP000190367">
    <property type="component" value="Unassembled WGS sequence"/>
</dbReference>
<dbReference type="EMBL" id="FUWZ01000003">
    <property type="protein sequence ID" value="SKA30242.1"/>
    <property type="molecule type" value="Genomic_DNA"/>
</dbReference>
<gene>
    <name evidence="1" type="ORF">SAMN04488128_103250</name>
</gene>
<name>A0A1T4SPW5_9BACT</name>
<reference evidence="2" key="1">
    <citation type="submission" date="2017-02" db="EMBL/GenBank/DDBJ databases">
        <authorList>
            <person name="Varghese N."/>
            <person name="Submissions S."/>
        </authorList>
    </citation>
    <scope>NUCLEOTIDE SEQUENCE [LARGE SCALE GENOMIC DNA]</scope>
    <source>
        <strain evidence="2">DSM 22224</strain>
    </source>
</reference>
<evidence type="ECO:0000313" key="2">
    <source>
        <dbReference type="Proteomes" id="UP000190367"/>
    </source>
</evidence>
<sequence length="78" mass="9294">MTESQNVLNYQGNNTIFLVWLFKPQVEVKAAFMRVCRLFCPFRYLYFSGGRRRYLMGKTKSISRELSITWKCISLKKT</sequence>
<organism evidence="1 2">
    <name type="scientific">Chitinophaga eiseniae</name>
    <dbReference type="NCBI Taxonomy" id="634771"/>
    <lineage>
        <taxon>Bacteria</taxon>
        <taxon>Pseudomonadati</taxon>
        <taxon>Bacteroidota</taxon>
        <taxon>Chitinophagia</taxon>
        <taxon>Chitinophagales</taxon>
        <taxon>Chitinophagaceae</taxon>
        <taxon>Chitinophaga</taxon>
    </lineage>
</organism>
<dbReference type="AlphaFoldDB" id="A0A1T4SPW5"/>
<proteinExistence type="predicted"/>
<accession>A0A1T4SPW5</accession>
<keyword evidence="2" id="KW-1185">Reference proteome</keyword>
<evidence type="ECO:0000313" key="1">
    <source>
        <dbReference type="EMBL" id="SKA30242.1"/>
    </source>
</evidence>
<dbReference type="STRING" id="634771.SAMN04488128_103250"/>